<feature type="domain" description="C3H1-type" evidence="4">
    <location>
        <begin position="1146"/>
        <end position="1172"/>
    </location>
</feature>
<evidence type="ECO:0000256" key="3">
    <source>
        <dbReference type="SAM" id="MobiDB-lite"/>
    </source>
</evidence>
<dbReference type="EMBL" id="JAHWGI010000969">
    <property type="protein sequence ID" value="KAK3919052.1"/>
    <property type="molecule type" value="Genomic_DNA"/>
</dbReference>
<feature type="region of interest" description="Disordered" evidence="3">
    <location>
        <begin position="898"/>
        <end position="918"/>
    </location>
</feature>
<dbReference type="InterPro" id="IPR000571">
    <property type="entry name" value="Znf_CCCH"/>
</dbReference>
<accession>A0AAE1HCS5</accession>
<feature type="compositionally biased region" description="Basic and acidic residues" evidence="3">
    <location>
        <begin position="481"/>
        <end position="493"/>
    </location>
</feature>
<feature type="compositionally biased region" description="Gly residues" evidence="3">
    <location>
        <begin position="1113"/>
        <end position="1143"/>
    </location>
</feature>
<feature type="compositionally biased region" description="Low complexity" evidence="3">
    <location>
        <begin position="563"/>
        <end position="572"/>
    </location>
</feature>
<dbReference type="GO" id="GO:0072357">
    <property type="term" value="C:PTW/PP1 phosphatase complex"/>
    <property type="evidence" value="ECO:0007669"/>
    <property type="project" value="TreeGrafter"/>
</dbReference>
<proteinExistence type="predicted"/>
<feature type="compositionally biased region" description="Basic and acidic residues" evidence="3">
    <location>
        <begin position="430"/>
        <end position="464"/>
    </location>
</feature>
<feature type="compositionally biased region" description="Basic and acidic residues" evidence="3">
    <location>
        <begin position="345"/>
        <end position="400"/>
    </location>
</feature>
<dbReference type="GO" id="GO:0008270">
    <property type="term" value="F:zinc ion binding"/>
    <property type="evidence" value="ECO:0007669"/>
    <property type="project" value="UniProtKB-KW"/>
</dbReference>
<feature type="domain" description="TFIIS N-terminal" evidence="5">
    <location>
        <begin position="71"/>
        <end position="145"/>
    </location>
</feature>
<dbReference type="Proteomes" id="UP001219518">
    <property type="component" value="Unassembled WGS sequence"/>
</dbReference>
<feature type="compositionally biased region" description="Acidic residues" evidence="3">
    <location>
        <begin position="704"/>
        <end position="714"/>
    </location>
</feature>
<evidence type="ECO:0000256" key="1">
    <source>
        <dbReference type="PROSITE-ProRule" id="PRU00649"/>
    </source>
</evidence>
<evidence type="ECO:0000259" key="4">
    <source>
        <dbReference type="PROSITE" id="PS50103"/>
    </source>
</evidence>
<dbReference type="Gene3D" id="1.20.930.10">
    <property type="entry name" value="Conserved domain common to transcription factors TFIIS, elongin A, CRSP70"/>
    <property type="match status" value="1"/>
</dbReference>
<dbReference type="GO" id="GO:0005634">
    <property type="term" value="C:nucleus"/>
    <property type="evidence" value="ECO:0007669"/>
    <property type="project" value="UniProtKB-SubCell"/>
</dbReference>
<name>A0AAE1HCS5_9NEOP</name>
<dbReference type="SMART" id="SM00356">
    <property type="entry name" value="ZnF_C3H1"/>
    <property type="match status" value="1"/>
</dbReference>
<dbReference type="GO" id="GO:0000785">
    <property type="term" value="C:chromatin"/>
    <property type="evidence" value="ECO:0007669"/>
    <property type="project" value="TreeGrafter"/>
</dbReference>
<evidence type="ECO:0000313" key="7">
    <source>
        <dbReference type="Proteomes" id="UP001219518"/>
    </source>
</evidence>
<dbReference type="GO" id="GO:0008157">
    <property type="term" value="F:protein phosphatase 1 binding"/>
    <property type="evidence" value="ECO:0007669"/>
    <property type="project" value="TreeGrafter"/>
</dbReference>
<feature type="compositionally biased region" description="Acidic residues" evidence="3">
    <location>
        <begin position="751"/>
        <end position="763"/>
    </location>
</feature>
<keyword evidence="2" id="KW-0479">Metal-binding</keyword>
<feature type="region of interest" description="Disordered" evidence="3">
    <location>
        <begin position="1113"/>
        <end position="1146"/>
    </location>
</feature>
<keyword evidence="2" id="KW-0863">Zinc-finger</keyword>
<comment type="subcellular location">
    <subcellularLocation>
        <location evidence="1">Nucleus</location>
    </subcellularLocation>
</comment>
<keyword evidence="2" id="KW-0862">Zinc</keyword>
<keyword evidence="1" id="KW-0539">Nucleus</keyword>
<dbReference type="Pfam" id="PF08711">
    <property type="entry name" value="Med26"/>
    <property type="match status" value="1"/>
</dbReference>
<sequence length="1180" mass="128695">MPRIDPMQLLRCLSVLLGPSGGILSRDQVGRLASLMTKFSKKLVSKCIYVLILKNTKTELIGMFMSEGGWALTNSWLADAIEARNWPLMKELLELLLMCPVDVERLKANNCPKLVKGLSKDTTDRDVQVLATRLVAQWLQVVKYPGTVIPQPSVDVSHLNLEPHHGLEMGPQTTQLQTLQESREDSFFPSDIAMHSDISSDLFCDPSDINLDTISKEDLFPASDNLCEFRSDSSTLIGSGTDISNVVSEIPSELVANEIRNDVLSEMNCNTVLGSLSEVATETVPELEPNVMDTTEPGDIASAEPKGKLILKLTLKDGNKVSKSPTKRKLSEDDEEISPSKRKPRDVSKDKKKIEKEKSDKPSHKHEKSDKTDSRKSSSEKKSSSSKDLHKGESRHGDSKSKHHHSDKSKDRPRDKDKEKSKSSSSSSSSRDKEKERAKLKEKERLKQKEKEKAESQAEKDKATLAKVMQTPVSKLGKIPKKTDSSTKSDKVHPPVLSETKKISISIENRKKSGEPRPNTVKTAPTKFRSTGLEEVVKPPPSRKDVKKTAPSVGPVLPTVKDSSPLLSLPSLPEKRTKPVLNLAGPPDRPGAIKVIPAKPKASVIQESDFFMDALTAANAKREPRKRKRRTSGSKDDSKEEPTSPTGTTPGAGAAPAPAAGEDGSVTPTASPSSSPERPAVEAKPVFKFYQETLQLHDEGKKEEEEEDAEEADKDSEAKVKKENDERTQAKEEDSGDEAVAKEKKMKVEDGSTDDPATEEDSALMERERNRLPRGVLVFHRPIQRQRKSLKWKADTELESVHYFELDETERVNVTKTSFMDMKQMERVHERENFHLARRMSGEDQMKEHTIWSRLIPIDLAPSEVVPGFKSMEKEVQFAREKTTPASPVFQKNVGCPDSAAEPDPVPSFKPTDPVPIPLEDVTGPNSIYDYTSTPWPEPKPLLIPQSPPHSHTISHVPSVTPHPHPGPLLPSPIGGPVFNSMGGDWRTGDGKVVMADVGMGMAPGMGAMGPGMMGAMGPGLDGGVMGPVMGPGMGPGGPGMGPGMGPPGMVMGGMDMYNQNGMDGPWNSEMNYGMMGGGPGDMYPMDQGNFDMYPGQGFGGNQGGPGFNRGRGRGWYRGGSGDSWRGSGGGGGGRGRGSWSGPGGPPSKRICRYFKRGNCATNNCQFLHPPELKGVSSRH</sequence>
<dbReference type="PROSITE" id="PS50103">
    <property type="entry name" value="ZF_C3H1"/>
    <property type="match status" value="1"/>
</dbReference>
<dbReference type="SUPFAM" id="SSF47676">
    <property type="entry name" value="Conserved domain common to transcription factors TFIIS, elongin A, CRSP70"/>
    <property type="match status" value="1"/>
</dbReference>
<feature type="compositionally biased region" description="Basic and acidic residues" evidence="3">
    <location>
        <begin position="715"/>
        <end position="750"/>
    </location>
</feature>
<feature type="region of interest" description="Disordered" evidence="3">
    <location>
        <begin position="616"/>
        <end position="769"/>
    </location>
</feature>
<organism evidence="6 7">
    <name type="scientific">Frankliniella fusca</name>
    <dbReference type="NCBI Taxonomy" id="407009"/>
    <lineage>
        <taxon>Eukaryota</taxon>
        <taxon>Metazoa</taxon>
        <taxon>Ecdysozoa</taxon>
        <taxon>Arthropoda</taxon>
        <taxon>Hexapoda</taxon>
        <taxon>Insecta</taxon>
        <taxon>Pterygota</taxon>
        <taxon>Neoptera</taxon>
        <taxon>Paraneoptera</taxon>
        <taxon>Thysanoptera</taxon>
        <taxon>Terebrantia</taxon>
        <taxon>Thripoidea</taxon>
        <taxon>Thripidae</taxon>
        <taxon>Frankliniella</taxon>
    </lineage>
</organism>
<evidence type="ECO:0000313" key="6">
    <source>
        <dbReference type="EMBL" id="KAK3919052.1"/>
    </source>
</evidence>
<evidence type="ECO:0000259" key="5">
    <source>
        <dbReference type="PROSITE" id="PS51319"/>
    </source>
</evidence>
<reference evidence="6" key="2">
    <citation type="journal article" date="2023" name="BMC Genomics">
        <title>Pest status, molecular evolution, and epigenetic factors derived from the genome assembly of Frankliniella fusca, a thysanopteran phytovirus vector.</title>
        <authorList>
            <person name="Catto M.A."/>
            <person name="Labadie P.E."/>
            <person name="Jacobson A.L."/>
            <person name="Kennedy G.G."/>
            <person name="Srinivasan R."/>
            <person name="Hunt B.G."/>
        </authorList>
    </citation>
    <scope>NUCLEOTIDE SEQUENCE</scope>
    <source>
        <strain evidence="6">PL_HMW_Pooled</strain>
    </source>
</reference>
<comment type="caution">
    <text evidence="6">The sequence shown here is derived from an EMBL/GenBank/DDBJ whole genome shotgun (WGS) entry which is preliminary data.</text>
</comment>
<feature type="region of interest" description="Disordered" evidence="3">
    <location>
        <begin position="319"/>
        <end position="599"/>
    </location>
</feature>
<feature type="compositionally biased region" description="Low complexity" evidence="3">
    <location>
        <begin position="643"/>
        <end position="678"/>
    </location>
</feature>
<feature type="compositionally biased region" description="Basic and acidic residues" evidence="3">
    <location>
        <begin position="633"/>
        <end position="642"/>
    </location>
</feature>
<reference evidence="6" key="1">
    <citation type="submission" date="2021-07" db="EMBL/GenBank/DDBJ databases">
        <authorList>
            <person name="Catto M.A."/>
            <person name="Jacobson A."/>
            <person name="Kennedy G."/>
            <person name="Labadie P."/>
            <person name="Hunt B.G."/>
            <person name="Srinivasan R."/>
        </authorList>
    </citation>
    <scope>NUCLEOTIDE SEQUENCE</scope>
    <source>
        <strain evidence="6">PL_HMW_Pooled</strain>
        <tissue evidence="6">Head</tissue>
    </source>
</reference>
<feature type="zinc finger region" description="C3H1-type" evidence="2">
    <location>
        <begin position="1146"/>
        <end position="1172"/>
    </location>
</feature>
<dbReference type="PROSITE" id="PS51319">
    <property type="entry name" value="TFIIS_N"/>
    <property type="match status" value="1"/>
</dbReference>
<feature type="compositionally biased region" description="Pro residues" evidence="3">
    <location>
        <begin position="904"/>
        <end position="917"/>
    </location>
</feature>
<feature type="compositionally biased region" description="Basic residues" evidence="3">
    <location>
        <begin position="623"/>
        <end position="632"/>
    </location>
</feature>
<dbReference type="InterPro" id="IPR017923">
    <property type="entry name" value="TFIIS_N"/>
</dbReference>
<evidence type="ECO:0000256" key="2">
    <source>
        <dbReference type="PROSITE-ProRule" id="PRU00723"/>
    </source>
</evidence>
<keyword evidence="7" id="KW-1185">Reference proteome</keyword>
<dbReference type="AlphaFoldDB" id="A0AAE1HCS5"/>
<feature type="compositionally biased region" description="Basic and acidic residues" evidence="3">
    <location>
        <begin position="408"/>
        <end position="422"/>
    </location>
</feature>
<dbReference type="InterPro" id="IPR035441">
    <property type="entry name" value="TFIIS/LEDGF_dom_sf"/>
</dbReference>
<gene>
    <name evidence="6" type="ORF">KUF71_008201</name>
</gene>
<dbReference type="PANTHER" id="PTHR46557">
    <property type="entry name" value="SERINE/THREONINE-PROTEIN PHOSPHATASE 1 REGULATORY SUBUNIT 10-RELATED"/>
    <property type="match status" value="1"/>
</dbReference>
<dbReference type="PANTHER" id="PTHR46557:SF1">
    <property type="entry name" value="SERINE_THREONINE-PROTEIN PHOSPHATASE 1 REGULATORY SUBUNIT 10"/>
    <property type="match status" value="1"/>
</dbReference>
<protein>
    <submittedName>
        <fullName evidence="6">Serine/threonine-protein phosphatase 1 regulatory subunit 10</fullName>
    </submittedName>
</protein>